<dbReference type="AlphaFoldDB" id="I7G5L8"/>
<proteinExistence type="evidence at transcript level"/>
<dbReference type="EMBL" id="AB172424">
    <property type="protein sequence ID" value="BAE89486.1"/>
    <property type="molecule type" value="mRNA"/>
</dbReference>
<accession>I7G5L8</accession>
<reference evidence="1" key="1">
    <citation type="journal article" date="2007" name="PLoS Biol.">
        <title>Rate of evolution in brain-expressed genes in humans and other primates.</title>
        <authorList>
            <person name="Wang H.-Y."/>
            <person name="Chien H.-C."/>
            <person name="Osada N."/>
            <person name="Hashimoto K."/>
            <person name="Sugano S."/>
            <person name="Gojobori T."/>
            <person name="Chou C.-K."/>
            <person name="Tsai S.-F."/>
            <person name="Wu C.-I."/>
            <person name="Shen C.-K.J."/>
        </authorList>
    </citation>
    <scope>NUCLEOTIDE SEQUENCE</scope>
</reference>
<organism evidence="1">
    <name type="scientific">Macaca fascicularis</name>
    <name type="common">Crab-eating macaque</name>
    <name type="synonym">Cynomolgus monkey</name>
    <dbReference type="NCBI Taxonomy" id="9541"/>
    <lineage>
        <taxon>Eukaryota</taxon>
        <taxon>Metazoa</taxon>
        <taxon>Chordata</taxon>
        <taxon>Craniata</taxon>
        <taxon>Vertebrata</taxon>
        <taxon>Euteleostomi</taxon>
        <taxon>Mammalia</taxon>
        <taxon>Eutheria</taxon>
        <taxon>Euarchontoglires</taxon>
        <taxon>Primates</taxon>
        <taxon>Haplorrhini</taxon>
        <taxon>Catarrhini</taxon>
        <taxon>Cercopithecidae</taxon>
        <taxon>Cercopithecinae</taxon>
        <taxon>Macaca</taxon>
    </lineage>
</organism>
<sequence>MRQKNDQNHICHAKGYELYSVEYGLLLKKFKQVTDVIRVEFWKKYHPGLLKTNWG</sequence>
<evidence type="ECO:0000313" key="1">
    <source>
        <dbReference type="EMBL" id="BAE89486.1"/>
    </source>
</evidence>
<protein>
    <submittedName>
        <fullName evidence="1">Macaca fascicularis brain cDNA clone: QflA-18052, similar to human KIAA0643 protein (KIAA0643), mRNA, RefSeq: NM_024793.1</fullName>
    </submittedName>
</protein>
<name>I7G5L8_MACFA</name>